<dbReference type="AlphaFoldDB" id="B5H265"/>
<gene>
    <name evidence="2" type="ORF">SCLAV_0786</name>
</gene>
<accession>B5H265</accession>
<organism evidence="2 3">
    <name type="scientific">Streptomyces clavuligerus</name>
    <dbReference type="NCBI Taxonomy" id="1901"/>
    <lineage>
        <taxon>Bacteria</taxon>
        <taxon>Bacillati</taxon>
        <taxon>Actinomycetota</taxon>
        <taxon>Actinomycetes</taxon>
        <taxon>Kitasatosporales</taxon>
        <taxon>Streptomycetaceae</taxon>
        <taxon>Streptomyces</taxon>
    </lineage>
</organism>
<keyword evidence="3" id="KW-1185">Reference proteome</keyword>
<evidence type="ECO:0000256" key="1">
    <source>
        <dbReference type="SAM" id="MobiDB-lite"/>
    </source>
</evidence>
<evidence type="ECO:0000313" key="2">
    <source>
        <dbReference type="EMBL" id="EFG05863.1"/>
    </source>
</evidence>
<feature type="compositionally biased region" description="Pro residues" evidence="1">
    <location>
        <begin position="1"/>
        <end position="13"/>
    </location>
</feature>
<feature type="region of interest" description="Disordered" evidence="1">
    <location>
        <begin position="1"/>
        <end position="44"/>
    </location>
</feature>
<proteinExistence type="predicted"/>
<name>B5H265_STRCL</name>
<sequence length="44" mass="4764">MCRPPPETVPAPGLPRSHHRTPDDERPVPGETPAAHSTVTDIIQ</sequence>
<evidence type="ECO:0000313" key="3">
    <source>
        <dbReference type="Proteomes" id="UP000002357"/>
    </source>
</evidence>
<protein>
    <submittedName>
        <fullName evidence="2">Uncharacterized protein</fullName>
    </submittedName>
</protein>
<reference evidence="2 3" key="1">
    <citation type="journal article" date="2010" name="Genome Biol. Evol.">
        <title>The sequence of a 1.8-mb bacterial linear plasmid reveals a rich evolutionary reservoir of secondary metabolic pathways.</title>
        <authorList>
            <person name="Medema M.H."/>
            <person name="Trefzer A."/>
            <person name="Kovalchuk A."/>
            <person name="van den Berg M."/>
            <person name="Mueller U."/>
            <person name="Heijne W."/>
            <person name="Wu L."/>
            <person name="Alam M.T."/>
            <person name="Ronning C.M."/>
            <person name="Nierman W.C."/>
            <person name="Bovenberg R.A.L."/>
            <person name="Breitling R."/>
            <person name="Takano E."/>
        </authorList>
    </citation>
    <scope>NUCLEOTIDE SEQUENCE [LARGE SCALE GENOMIC DNA]</scope>
    <source>
        <strain evidence="3">ATCC 27064 / DSM 738 / JCM 4710 / NBRC 13307 / NCIMB 12785 / NRRL 3585 / VKM Ac-602</strain>
    </source>
</reference>
<feature type="compositionally biased region" description="Polar residues" evidence="1">
    <location>
        <begin position="35"/>
        <end position="44"/>
    </location>
</feature>
<dbReference type="Proteomes" id="UP000002357">
    <property type="component" value="Chromosome"/>
</dbReference>
<dbReference type="EMBL" id="CM000913">
    <property type="protein sequence ID" value="EFG05863.1"/>
    <property type="molecule type" value="Genomic_DNA"/>
</dbReference>